<dbReference type="InterPro" id="IPR029044">
    <property type="entry name" value="Nucleotide-diphossugar_trans"/>
</dbReference>
<evidence type="ECO:0000256" key="1">
    <source>
        <dbReference type="ARBA" id="ARBA00022842"/>
    </source>
</evidence>
<accession>A0ABX9XHQ8</accession>
<name>A0ABX9XHQ8_9PSED</name>
<dbReference type="EMBL" id="RKKU01000018">
    <property type="protein sequence ID" value="ROZ82924.1"/>
    <property type="molecule type" value="Genomic_DNA"/>
</dbReference>
<proteinExistence type="predicted"/>
<dbReference type="PANTHER" id="PTHR43777:SF1">
    <property type="entry name" value="MOLYBDENUM COFACTOR CYTIDYLYLTRANSFERASE"/>
    <property type="match status" value="1"/>
</dbReference>
<reference evidence="3 4" key="1">
    <citation type="submission" date="2018-11" db="EMBL/GenBank/DDBJ databases">
        <authorList>
            <person name="Jang G.I."/>
            <person name="Hwang C.Y."/>
        </authorList>
    </citation>
    <scope>NUCLEOTIDE SEQUENCE [LARGE SCALE GENOMIC DNA]</scope>
    <source>
        <strain evidence="3 4">SSM26</strain>
    </source>
</reference>
<dbReference type="Gene3D" id="3.90.550.10">
    <property type="entry name" value="Spore Coat Polysaccharide Biosynthesis Protein SpsA, Chain A"/>
    <property type="match status" value="1"/>
</dbReference>
<dbReference type="Pfam" id="PF12804">
    <property type="entry name" value="NTP_transf_3"/>
    <property type="match status" value="1"/>
</dbReference>
<gene>
    <name evidence="3" type="ORF">EF096_13610</name>
</gene>
<dbReference type="RefSeq" id="WP_123890275.1">
    <property type="nucleotide sequence ID" value="NZ_JBPYCX010000004.1"/>
</dbReference>
<feature type="domain" description="MobA-like NTP transferase" evidence="2">
    <location>
        <begin position="2"/>
        <end position="156"/>
    </location>
</feature>
<evidence type="ECO:0000259" key="2">
    <source>
        <dbReference type="Pfam" id="PF12804"/>
    </source>
</evidence>
<evidence type="ECO:0000313" key="4">
    <source>
        <dbReference type="Proteomes" id="UP000275199"/>
    </source>
</evidence>
<comment type="caution">
    <text evidence="3">The sequence shown here is derived from an EMBL/GenBank/DDBJ whole genome shotgun (WGS) entry which is preliminary data.</text>
</comment>
<evidence type="ECO:0000313" key="3">
    <source>
        <dbReference type="EMBL" id="ROZ82924.1"/>
    </source>
</evidence>
<dbReference type="Proteomes" id="UP000275199">
    <property type="component" value="Unassembled WGS sequence"/>
</dbReference>
<dbReference type="InterPro" id="IPR025877">
    <property type="entry name" value="MobA-like_NTP_Trfase"/>
</dbReference>
<dbReference type="SUPFAM" id="SSF53448">
    <property type="entry name" value="Nucleotide-diphospho-sugar transferases"/>
    <property type="match status" value="1"/>
</dbReference>
<protein>
    <submittedName>
        <fullName evidence="3">Nucleotidyltransferase family protein</fullName>
    </submittedName>
</protein>
<keyword evidence="1" id="KW-0460">Magnesium</keyword>
<dbReference type="PANTHER" id="PTHR43777">
    <property type="entry name" value="MOLYBDENUM COFACTOR CYTIDYLYLTRANSFERASE"/>
    <property type="match status" value="1"/>
</dbReference>
<keyword evidence="4" id="KW-1185">Reference proteome</keyword>
<organism evidence="3 4">
    <name type="scientific">Pseudomonas neustonica</name>
    <dbReference type="NCBI Taxonomy" id="2487346"/>
    <lineage>
        <taxon>Bacteria</taxon>
        <taxon>Pseudomonadati</taxon>
        <taxon>Pseudomonadota</taxon>
        <taxon>Gammaproteobacteria</taxon>
        <taxon>Pseudomonadales</taxon>
        <taxon>Pseudomonadaceae</taxon>
        <taxon>Pseudomonas</taxon>
    </lineage>
</organism>
<sequence>MLAAGQSRRFGSDKRVALLPDGHTLLATSLQRALCAFAQVALVLRADDDAAELGVPEQVKVVRNANSQQGMASSLVVGIQALQSADVDAVAVLLADMPQIQPATFAALAAMASPEHIVVPVYQGQRGHPVLFGRSFWSELTTVQGDAGARDVVRRYPACVKVLTVQDPGVCIDVDDAAALACLSQEHV</sequence>
<dbReference type="CDD" id="cd04182">
    <property type="entry name" value="GT_2_like_f"/>
    <property type="match status" value="1"/>
</dbReference>